<accession>A0AAD7W0K9</accession>
<keyword evidence="2" id="KW-1185">Reference proteome</keyword>
<reference evidence="1" key="1">
    <citation type="journal article" date="2023" name="Science">
        <title>Genome structures resolve the early diversification of teleost fishes.</title>
        <authorList>
            <person name="Parey E."/>
            <person name="Louis A."/>
            <person name="Montfort J."/>
            <person name="Bouchez O."/>
            <person name="Roques C."/>
            <person name="Iampietro C."/>
            <person name="Lluch J."/>
            <person name="Castinel A."/>
            <person name="Donnadieu C."/>
            <person name="Desvignes T."/>
            <person name="Floi Bucao C."/>
            <person name="Jouanno E."/>
            <person name="Wen M."/>
            <person name="Mejri S."/>
            <person name="Dirks R."/>
            <person name="Jansen H."/>
            <person name="Henkel C."/>
            <person name="Chen W.J."/>
            <person name="Zahm M."/>
            <person name="Cabau C."/>
            <person name="Klopp C."/>
            <person name="Thompson A.W."/>
            <person name="Robinson-Rechavi M."/>
            <person name="Braasch I."/>
            <person name="Lecointre G."/>
            <person name="Bobe J."/>
            <person name="Postlethwait J.H."/>
            <person name="Berthelot C."/>
            <person name="Roest Crollius H."/>
            <person name="Guiguen Y."/>
        </authorList>
    </citation>
    <scope>NUCLEOTIDE SEQUENCE</scope>
    <source>
        <strain evidence="1">NC1722</strain>
    </source>
</reference>
<dbReference type="Proteomes" id="UP001221898">
    <property type="component" value="Unassembled WGS sequence"/>
</dbReference>
<comment type="caution">
    <text evidence="1">The sequence shown here is derived from an EMBL/GenBank/DDBJ whole genome shotgun (WGS) entry which is preliminary data.</text>
</comment>
<sequence>MDANASFKDLSDLLEKCKMTHEEYQKYVKALTCGMVIMMKREPKDCWVNGYNPDLLRAWNSNMNIQFILDKFSCIMYMMSYVAKPESPEDTTWILLTEDEHKMFMKKYLRERMKEWICHTCDSHLIKGGMPSIAVANSLELAPVLPELDEFNSSGRVQ</sequence>
<gene>
    <name evidence="1" type="ORF">AAFF_G00324570</name>
</gene>
<protein>
    <submittedName>
        <fullName evidence="1">Uncharacterized protein</fullName>
    </submittedName>
</protein>
<dbReference type="InterPro" id="IPR051055">
    <property type="entry name" value="PIF1_helicase"/>
</dbReference>
<dbReference type="EMBL" id="JAINUG010000498">
    <property type="protein sequence ID" value="KAJ8367178.1"/>
    <property type="molecule type" value="Genomic_DNA"/>
</dbReference>
<dbReference type="PANTHER" id="PTHR47642:SF5">
    <property type="entry name" value="ATP-DEPENDENT DNA HELICASE"/>
    <property type="match status" value="1"/>
</dbReference>
<evidence type="ECO:0000313" key="2">
    <source>
        <dbReference type="Proteomes" id="UP001221898"/>
    </source>
</evidence>
<evidence type="ECO:0000313" key="1">
    <source>
        <dbReference type="EMBL" id="KAJ8367178.1"/>
    </source>
</evidence>
<name>A0AAD7W0K9_9TELE</name>
<organism evidence="1 2">
    <name type="scientific">Aldrovandia affinis</name>
    <dbReference type="NCBI Taxonomy" id="143900"/>
    <lineage>
        <taxon>Eukaryota</taxon>
        <taxon>Metazoa</taxon>
        <taxon>Chordata</taxon>
        <taxon>Craniata</taxon>
        <taxon>Vertebrata</taxon>
        <taxon>Euteleostomi</taxon>
        <taxon>Actinopterygii</taxon>
        <taxon>Neopterygii</taxon>
        <taxon>Teleostei</taxon>
        <taxon>Notacanthiformes</taxon>
        <taxon>Halosauridae</taxon>
        <taxon>Aldrovandia</taxon>
    </lineage>
</organism>
<proteinExistence type="predicted"/>
<dbReference type="AlphaFoldDB" id="A0AAD7W0K9"/>
<dbReference type="PANTHER" id="PTHR47642">
    <property type="entry name" value="ATP-DEPENDENT DNA HELICASE"/>
    <property type="match status" value="1"/>
</dbReference>